<organism evidence="1 2">
    <name type="scientific">Phormidium yuhuli AB48</name>
    <dbReference type="NCBI Taxonomy" id="2940671"/>
    <lineage>
        <taxon>Bacteria</taxon>
        <taxon>Bacillati</taxon>
        <taxon>Cyanobacteriota</taxon>
        <taxon>Cyanophyceae</taxon>
        <taxon>Oscillatoriophycideae</taxon>
        <taxon>Oscillatoriales</taxon>
        <taxon>Oscillatoriaceae</taxon>
        <taxon>Phormidium</taxon>
        <taxon>Phormidium yuhuli</taxon>
    </lineage>
</organism>
<sequence>MRLPLTEDSLEDAIADDLNKMSLGVSPEEWELLRQVHRTKKVQDTVGYERLIRTRRVFLCRTAKIMV</sequence>
<accession>A0ABY5AJD9</accession>
<protein>
    <submittedName>
        <fullName evidence="1">Uncharacterized protein</fullName>
    </submittedName>
</protein>
<reference evidence="1" key="1">
    <citation type="submission" date="2022-06" db="EMBL/GenBank/DDBJ databases">
        <title>Genome sequence of Phormidium yuhuli AB48 isolated from an industrial photobioreactor environment.</title>
        <authorList>
            <person name="Qiu Y."/>
            <person name="Noonan A.J.C."/>
            <person name="Dofher K."/>
            <person name="Koch M."/>
            <person name="Kieft B."/>
            <person name="Lin X."/>
            <person name="Ziels R.M."/>
            <person name="Hallam S.J."/>
        </authorList>
    </citation>
    <scope>NUCLEOTIDE SEQUENCE</scope>
    <source>
        <strain evidence="1">AB48</strain>
    </source>
</reference>
<evidence type="ECO:0000313" key="1">
    <source>
        <dbReference type="EMBL" id="USR89294.1"/>
    </source>
</evidence>
<proteinExistence type="predicted"/>
<evidence type="ECO:0000313" key="2">
    <source>
        <dbReference type="Proteomes" id="UP001056708"/>
    </source>
</evidence>
<dbReference type="Proteomes" id="UP001056708">
    <property type="component" value="Chromosome"/>
</dbReference>
<keyword evidence="2" id="KW-1185">Reference proteome</keyword>
<name>A0ABY5AJD9_9CYAN</name>
<gene>
    <name evidence="1" type="ORF">NEA10_10345</name>
</gene>
<dbReference type="EMBL" id="CP098611">
    <property type="protein sequence ID" value="USR89294.1"/>
    <property type="molecule type" value="Genomic_DNA"/>
</dbReference>
<dbReference type="RefSeq" id="WP_252659426.1">
    <property type="nucleotide sequence ID" value="NZ_CP098611.1"/>
</dbReference>